<keyword evidence="2" id="KW-1185">Reference proteome</keyword>
<evidence type="ECO:0000313" key="2">
    <source>
        <dbReference type="Proteomes" id="UP001497535"/>
    </source>
</evidence>
<comment type="caution">
    <text evidence="1">The sequence shown here is derived from an EMBL/GenBank/DDBJ whole genome shotgun (WGS) entry which is preliminary data.</text>
</comment>
<evidence type="ECO:0000313" key="1">
    <source>
        <dbReference type="EMBL" id="CAK5005810.1"/>
    </source>
</evidence>
<dbReference type="Proteomes" id="UP001497535">
    <property type="component" value="Unassembled WGS sequence"/>
</dbReference>
<gene>
    <name evidence="1" type="ORF">MENTE1834_LOCUS42</name>
</gene>
<name>A0ACB0XKA3_MELEN</name>
<organism evidence="1 2">
    <name type="scientific">Meloidogyne enterolobii</name>
    <name type="common">Root-knot nematode worm</name>
    <name type="synonym">Meloidogyne mayaguensis</name>
    <dbReference type="NCBI Taxonomy" id="390850"/>
    <lineage>
        <taxon>Eukaryota</taxon>
        <taxon>Metazoa</taxon>
        <taxon>Ecdysozoa</taxon>
        <taxon>Nematoda</taxon>
        <taxon>Chromadorea</taxon>
        <taxon>Rhabditida</taxon>
        <taxon>Tylenchina</taxon>
        <taxon>Tylenchomorpha</taxon>
        <taxon>Tylenchoidea</taxon>
        <taxon>Meloidogynidae</taxon>
        <taxon>Meloidogyninae</taxon>
        <taxon>Meloidogyne</taxon>
    </lineage>
</organism>
<dbReference type="EMBL" id="CAVMJV010000001">
    <property type="protein sequence ID" value="CAK5005810.1"/>
    <property type="molecule type" value="Genomic_DNA"/>
</dbReference>
<reference evidence="1" key="1">
    <citation type="submission" date="2023-11" db="EMBL/GenBank/DDBJ databases">
        <authorList>
            <person name="Poullet M."/>
        </authorList>
    </citation>
    <scope>NUCLEOTIDE SEQUENCE</scope>
    <source>
        <strain evidence="1">E1834</strain>
    </source>
</reference>
<accession>A0ACB0XKA3</accession>
<proteinExistence type="predicted"/>
<sequence>MYLLKLDLSGKCYISPNKAPCALLSGIPFIMVGFYHRTFSIETTLLSPLCRSSTSTPLYVPLLYTTLPPLYGTGEGGVFITRLSIRALFYYRTGDSFIGNTVCYHFKNHNVILRKNICFFF</sequence>
<protein>
    <submittedName>
        <fullName evidence="1">Uncharacterized protein</fullName>
    </submittedName>
</protein>